<reference evidence="6 7" key="1">
    <citation type="submission" date="2024-02" db="EMBL/GenBank/DDBJ databases">
        <authorList>
            <person name="Daric V."/>
            <person name="Darras S."/>
        </authorList>
    </citation>
    <scope>NUCLEOTIDE SEQUENCE [LARGE SCALE GENOMIC DNA]</scope>
</reference>
<comment type="caution">
    <text evidence="6">The sequence shown here is derived from an EMBL/GenBank/DDBJ whole genome shotgun (WGS) entry which is preliminary data.</text>
</comment>
<dbReference type="InterPro" id="IPR050637">
    <property type="entry name" value="NLRP_innate_immun_reg"/>
</dbReference>
<feature type="region of interest" description="Disordered" evidence="4">
    <location>
        <begin position="1"/>
        <end position="22"/>
    </location>
</feature>
<dbReference type="PANTHER" id="PTHR45690:SF19">
    <property type="entry name" value="NACHT, LRR AND PYD DOMAINS-CONTAINING PROTEIN 3"/>
    <property type="match status" value="1"/>
</dbReference>
<gene>
    <name evidence="6" type="ORF">CVLEPA_LOCUS11029</name>
</gene>
<proteinExistence type="predicted"/>
<evidence type="ECO:0000313" key="7">
    <source>
        <dbReference type="Proteomes" id="UP001642483"/>
    </source>
</evidence>
<keyword evidence="3" id="KW-0677">Repeat</keyword>
<evidence type="ECO:0000256" key="2">
    <source>
        <dbReference type="ARBA" id="ARBA00022490"/>
    </source>
</evidence>
<dbReference type="Gene3D" id="3.40.50.300">
    <property type="entry name" value="P-loop containing nucleotide triphosphate hydrolases"/>
    <property type="match status" value="1"/>
</dbReference>
<dbReference type="InterPro" id="IPR007111">
    <property type="entry name" value="NACHT_NTPase"/>
</dbReference>
<name>A0ABP0FMA4_CLALP</name>
<feature type="domain" description="NACHT" evidence="5">
    <location>
        <begin position="173"/>
        <end position="334"/>
    </location>
</feature>
<organism evidence="6 7">
    <name type="scientific">Clavelina lepadiformis</name>
    <name type="common">Light-bulb sea squirt</name>
    <name type="synonym">Ascidia lepadiformis</name>
    <dbReference type="NCBI Taxonomy" id="159417"/>
    <lineage>
        <taxon>Eukaryota</taxon>
        <taxon>Metazoa</taxon>
        <taxon>Chordata</taxon>
        <taxon>Tunicata</taxon>
        <taxon>Ascidiacea</taxon>
        <taxon>Aplousobranchia</taxon>
        <taxon>Clavelinidae</taxon>
        <taxon>Clavelina</taxon>
    </lineage>
</organism>
<dbReference type="InterPro" id="IPR027417">
    <property type="entry name" value="P-loop_NTPase"/>
</dbReference>
<evidence type="ECO:0000256" key="4">
    <source>
        <dbReference type="SAM" id="MobiDB-lite"/>
    </source>
</evidence>
<accession>A0ABP0FMA4</accession>
<dbReference type="Pfam" id="PF05729">
    <property type="entry name" value="NACHT"/>
    <property type="match status" value="1"/>
</dbReference>
<keyword evidence="2" id="KW-0963">Cytoplasm</keyword>
<dbReference type="SUPFAM" id="SSF52540">
    <property type="entry name" value="P-loop containing nucleoside triphosphate hydrolases"/>
    <property type="match status" value="1"/>
</dbReference>
<comment type="subcellular location">
    <subcellularLocation>
        <location evidence="1">Cytoplasm</location>
    </subcellularLocation>
</comment>
<protein>
    <recommendedName>
        <fullName evidence="5">NACHT domain-containing protein</fullName>
    </recommendedName>
</protein>
<evidence type="ECO:0000313" key="6">
    <source>
        <dbReference type="EMBL" id="CAK8680783.1"/>
    </source>
</evidence>
<evidence type="ECO:0000259" key="5">
    <source>
        <dbReference type="Pfam" id="PF05729"/>
    </source>
</evidence>
<sequence>MSFLRNITRNEGDASNTDNLEVEPTTSSNVAAMSTVQIRESNVENSPMVFGGQPTIKYVINNHPVPQPVAAEGSGNASDRRENAFKKVLKLHCKYLDREGDLSIQGVNVCKDEIPVVHPMILEIPFFEGKSAPKEERYQPSDKLSELAKNQQEETKQIQFDELLKKDGDSSFISIIGYPGSGKSVLSKRLARSYTWPHHICWHRKFMDMNYRDKLTIEELIFKKAFPGLDDDTSAQAFNWLVENDDKATLIFDGFDQAEFELKGNSPKEDYQTPMHVRDIMASLCSKHFLPNCQLIFTSRPHSMIFVPKSLRPSSTLLLGDLAPADMKKLFVAYTGTKSDKIWTKLNNNAPHLVPLCHNPLMLQMIISSQFHPSKRIGEATTLTRVFATVVENLRRSENLRYQEDFNELVLKLSQVAYNATKTGTVVITTEQLRKVGLDPSTVQDIVIQLFAHDGATNSRVFDGDCRLYFCHQTFQEFFAAFYIVYQMLVKDFKALLKNLFEDNWSVVRRFISGLLLDLGPLPDSDADSRKMKKEIFVETLHQRLAKISSKYVENTDDEALIDQLFDLYACVGEGKDSSIATKAAKHFPTALYLPQPMNSNLVPGFCFVMKHVTKQLDVLGLSYCRLDANSFHEIASVIKEMKPGQIGEMNINNNNLQPSNIDDVIGLLRVVRYRLWMRECFNRFDDGNGRRRVANQDEINQLQSALNKIQTRSKVYVDVGIILRSQK</sequence>
<evidence type="ECO:0000256" key="3">
    <source>
        <dbReference type="ARBA" id="ARBA00022737"/>
    </source>
</evidence>
<dbReference type="Proteomes" id="UP001642483">
    <property type="component" value="Unassembled WGS sequence"/>
</dbReference>
<dbReference type="PANTHER" id="PTHR45690">
    <property type="entry name" value="NACHT, LRR AND PYD DOMAINS-CONTAINING PROTEIN 12"/>
    <property type="match status" value="1"/>
</dbReference>
<keyword evidence="7" id="KW-1185">Reference proteome</keyword>
<dbReference type="EMBL" id="CAWYQH010000079">
    <property type="protein sequence ID" value="CAK8680783.1"/>
    <property type="molecule type" value="Genomic_DNA"/>
</dbReference>
<evidence type="ECO:0000256" key="1">
    <source>
        <dbReference type="ARBA" id="ARBA00004496"/>
    </source>
</evidence>